<dbReference type="AlphaFoldDB" id="A0A849CBY4"/>
<comment type="caution">
    <text evidence="1">The sequence shown here is derived from an EMBL/GenBank/DDBJ whole genome shotgun (WGS) entry which is preliminary data.</text>
</comment>
<keyword evidence="2" id="KW-1185">Reference proteome</keyword>
<dbReference type="InterPro" id="IPR025350">
    <property type="entry name" value="DUF4254"/>
</dbReference>
<dbReference type="Proteomes" id="UP000586827">
    <property type="component" value="Unassembled WGS sequence"/>
</dbReference>
<name>A0A849CBY4_9NOCA</name>
<organism evidence="1 2">
    <name type="scientific">Nocardia uniformis</name>
    <dbReference type="NCBI Taxonomy" id="53432"/>
    <lineage>
        <taxon>Bacteria</taxon>
        <taxon>Bacillati</taxon>
        <taxon>Actinomycetota</taxon>
        <taxon>Actinomycetes</taxon>
        <taxon>Mycobacteriales</taxon>
        <taxon>Nocardiaceae</taxon>
        <taxon>Nocardia</taxon>
    </lineage>
</organism>
<proteinExistence type="predicted"/>
<dbReference type="EMBL" id="JABELX010000011">
    <property type="protein sequence ID" value="NNH73815.1"/>
    <property type="molecule type" value="Genomic_DNA"/>
</dbReference>
<protein>
    <submittedName>
        <fullName evidence="1">DUF4254 domain-containing protein</fullName>
    </submittedName>
</protein>
<evidence type="ECO:0000313" key="2">
    <source>
        <dbReference type="Proteomes" id="UP000586827"/>
    </source>
</evidence>
<accession>A0A849CBY4</accession>
<sequence>MDLLPAKNRVLAACRGDIQEDHPLLRWAEALADLHQERLSTEPVARAAVDQRRAALVDSIDQWANRGLPPSLGGARLHTESLGSVVDRLAMFTACAYAALASTSEWELWDAWERLAELAVGYDDLKDEVATGRRRLPGGR</sequence>
<evidence type="ECO:0000313" key="1">
    <source>
        <dbReference type="EMBL" id="NNH73815.1"/>
    </source>
</evidence>
<dbReference type="RefSeq" id="WP_067521845.1">
    <property type="nucleotide sequence ID" value="NZ_JABELX010000011.1"/>
</dbReference>
<dbReference type="Pfam" id="PF14063">
    <property type="entry name" value="DUF4254"/>
    <property type="match status" value="1"/>
</dbReference>
<reference evidence="1 2" key="1">
    <citation type="submission" date="2020-05" db="EMBL/GenBank/DDBJ databases">
        <title>MicrobeNet Type strains.</title>
        <authorList>
            <person name="Nicholson A.C."/>
        </authorList>
    </citation>
    <scope>NUCLEOTIDE SEQUENCE [LARGE SCALE GENOMIC DNA]</scope>
    <source>
        <strain evidence="1 2">JCM 3224</strain>
    </source>
</reference>
<gene>
    <name evidence="1" type="ORF">HLB23_28850</name>
</gene>